<dbReference type="Gene3D" id="3.30.70.1880">
    <property type="entry name" value="Protein of unknown function DUF881"/>
    <property type="match status" value="1"/>
</dbReference>
<dbReference type="Proteomes" id="UP001595956">
    <property type="component" value="Unassembled WGS sequence"/>
</dbReference>
<keyword evidence="2" id="KW-0175">Coiled coil</keyword>
<proteinExistence type="inferred from homology"/>
<keyword evidence="5" id="KW-1185">Reference proteome</keyword>
<dbReference type="RefSeq" id="WP_345171115.1">
    <property type="nucleotide sequence ID" value="NZ_BAABFQ010000003.1"/>
</dbReference>
<dbReference type="EMBL" id="JBHSMD010000002">
    <property type="protein sequence ID" value="MFC5492703.1"/>
    <property type="molecule type" value="Genomic_DNA"/>
</dbReference>
<sequence length="291" mass="31092">MPDPTDRVNTPLLTLITQQSLDEDYQLVAERRAAENGGTPPHPRPARIAAVVVAAFGLLVTVAAVQTSANEGVQSASRQSLIGQIDASKNDVAHLQRRIVRLREHNLALQSQLDAVTSAQQDAATRNERLAGGSGFGPVSGPGVRITVDDSPTGERVVDRDLRPLVNGLWNAGAEAIAINGQRLTSRSAIRNSSAAIQVNSRPLSPPYVVQAIGDPLTLEANLMQTTGGLLFRDIATTLGYPWDMDTVDDLSLPAAPARLLRLSHAVEGTAEQNLHSLNSEKSEQKMEAQQ</sequence>
<evidence type="ECO:0000256" key="2">
    <source>
        <dbReference type="SAM" id="Coils"/>
    </source>
</evidence>
<evidence type="ECO:0000256" key="3">
    <source>
        <dbReference type="SAM" id="MobiDB-lite"/>
    </source>
</evidence>
<feature type="coiled-coil region" evidence="2">
    <location>
        <begin position="85"/>
        <end position="112"/>
    </location>
</feature>
<comment type="similarity">
    <text evidence="1">Belongs to the UPF0749 family.</text>
</comment>
<evidence type="ECO:0000313" key="5">
    <source>
        <dbReference type="Proteomes" id="UP001595956"/>
    </source>
</evidence>
<accession>A0ABW0MZ96</accession>
<reference evidence="5" key="1">
    <citation type="journal article" date="2019" name="Int. J. Syst. Evol. Microbiol.">
        <title>The Global Catalogue of Microorganisms (GCM) 10K type strain sequencing project: providing services to taxonomists for standard genome sequencing and annotation.</title>
        <authorList>
            <consortium name="The Broad Institute Genomics Platform"/>
            <consortium name="The Broad Institute Genome Sequencing Center for Infectious Disease"/>
            <person name="Wu L."/>
            <person name="Ma J."/>
        </authorList>
    </citation>
    <scope>NUCLEOTIDE SEQUENCE [LARGE SCALE GENOMIC DNA]</scope>
    <source>
        <strain evidence="5">KACC 13778</strain>
    </source>
</reference>
<dbReference type="PANTHER" id="PTHR37313">
    <property type="entry name" value="UPF0749 PROTEIN RV1825"/>
    <property type="match status" value="1"/>
</dbReference>
<protein>
    <submittedName>
        <fullName evidence="4">DUF881 domain-containing protein</fullName>
    </submittedName>
</protein>
<comment type="caution">
    <text evidence="4">The sequence shown here is derived from an EMBL/GenBank/DDBJ whole genome shotgun (WGS) entry which is preliminary data.</text>
</comment>
<evidence type="ECO:0000256" key="1">
    <source>
        <dbReference type="ARBA" id="ARBA00009108"/>
    </source>
</evidence>
<evidence type="ECO:0000313" key="4">
    <source>
        <dbReference type="EMBL" id="MFC5492703.1"/>
    </source>
</evidence>
<name>A0ABW0MZ96_9ACTN</name>
<gene>
    <name evidence="4" type="ORF">ACFPKY_06320</name>
</gene>
<feature type="region of interest" description="Disordered" evidence="3">
    <location>
        <begin position="120"/>
        <end position="152"/>
    </location>
</feature>
<dbReference type="PANTHER" id="PTHR37313:SF1">
    <property type="entry name" value="UPF0749 PROTEIN RV1823"/>
    <property type="match status" value="1"/>
</dbReference>
<dbReference type="Pfam" id="PF05949">
    <property type="entry name" value="DUF881"/>
    <property type="match status" value="1"/>
</dbReference>
<organism evidence="4 5">
    <name type="scientific">Nocardioides caricicola</name>
    <dbReference type="NCBI Taxonomy" id="634770"/>
    <lineage>
        <taxon>Bacteria</taxon>
        <taxon>Bacillati</taxon>
        <taxon>Actinomycetota</taxon>
        <taxon>Actinomycetes</taxon>
        <taxon>Propionibacteriales</taxon>
        <taxon>Nocardioidaceae</taxon>
        <taxon>Nocardioides</taxon>
    </lineage>
</organism>
<dbReference type="InterPro" id="IPR010273">
    <property type="entry name" value="DUF881"/>
</dbReference>